<evidence type="ECO:0000256" key="1">
    <source>
        <dbReference type="ARBA" id="ARBA00022473"/>
    </source>
</evidence>
<proteinExistence type="predicted"/>
<dbReference type="InterPro" id="IPR006020">
    <property type="entry name" value="PTB/PI_dom"/>
</dbReference>
<name>A0A2K6QSI5_RHIRO</name>
<keyword evidence="3" id="KW-0472">Membrane</keyword>
<evidence type="ECO:0000256" key="4">
    <source>
        <dbReference type="SAM" id="MobiDB-lite"/>
    </source>
</evidence>
<feature type="region of interest" description="Disordered" evidence="4">
    <location>
        <begin position="255"/>
        <end position="284"/>
    </location>
</feature>
<dbReference type="Gene3D" id="2.30.29.30">
    <property type="entry name" value="Pleckstrin-homology domain (PH domain)/Phosphotyrosine-binding domain (PTB)"/>
    <property type="match status" value="1"/>
</dbReference>
<dbReference type="GO" id="GO:0050769">
    <property type="term" value="P:positive regulation of neurogenesis"/>
    <property type="evidence" value="ECO:0007669"/>
    <property type="project" value="UniProtKB-UniRule"/>
</dbReference>
<dbReference type="GeneTree" id="ENSGT00940000156005"/>
<dbReference type="SMART" id="SM00462">
    <property type="entry name" value="PTB"/>
    <property type="match status" value="1"/>
</dbReference>
<feature type="region of interest" description="Disordered" evidence="4">
    <location>
        <begin position="430"/>
        <end position="450"/>
    </location>
</feature>
<dbReference type="Ensembl" id="ENSRROT00000056152.1">
    <property type="protein sequence ID" value="ENSRROP00000031735.1"/>
    <property type="gene ID" value="ENSRROG00000039499.1"/>
</dbReference>
<evidence type="ECO:0000256" key="2">
    <source>
        <dbReference type="ARBA" id="ARBA00022553"/>
    </source>
</evidence>
<comment type="function">
    <text evidence="3">Plays a role in the process of neurogenesis.</text>
</comment>
<sequence length="456" mass="50262">MNKLRQSFRRKKDVYVPEASRPHQWQTDEEGVRTGKCSFPVKYLGHVEVDESRGMHICEDAVKRLKAERKFFKGFFGKTGKKAVKAVLWVSADGLRVVDEKTKDLIVDQTIEKVSFCAPDRNFDRAFSYICRDGTTRRWICHCFMAVKDTGERLSHAVGCAFAACLERKQKREKECGVTATFDASRTTFTREGSFRITTATEQAEREEIMKQMQDAKKGTEWGQSSGAASPGLFQAGHRRTPSEADRWLEEVSKSVRAQQPQASAAPLQPVLQPPPPTAISQPAPPFQGNAFLTSQPVPVGVVPALQPAFVPAQSYPVANGMPYPAPNVPVVGITPSQMVANVFGTAGHPQAAHPHQSPSLVRQQTFPHYEASIATTSPFFKPPAQHLNGSAAFNGVDDGRLVSADKHTEVPTGTCPVDPFEAQWAALENKSKQRTNPSPTNPFTSDLQKTFEIEL</sequence>
<feature type="domain" description="PID" evidence="5">
    <location>
        <begin position="37"/>
        <end position="173"/>
    </location>
</feature>
<protein>
    <recommendedName>
        <fullName evidence="3">Protein numb homolog</fullName>
    </recommendedName>
</protein>
<feature type="compositionally biased region" description="Low complexity" evidence="4">
    <location>
        <begin position="258"/>
        <end position="271"/>
    </location>
</feature>
<dbReference type="InterPro" id="IPR011993">
    <property type="entry name" value="PH-like_dom_sf"/>
</dbReference>
<dbReference type="GO" id="GO:0007399">
    <property type="term" value="P:nervous system development"/>
    <property type="evidence" value="ECO:0007669"/>
    <property type="project" value="UniProtKB-KW"/>
</dbReference>
<dbReference type="PIRSF" id="PIRSF017607">
    <property type="entry name" value="Numb/numb-like"/>
    <property type="match status" value="1"/>
</dbReference>
<comment type="subcellular location">
    <subcellularLocation>
        <location evidence="3">Cell membrane</location>
        <topology evidence="3">Peripheral membrane protein</topology>
        <orientation evidence="3">Cytoplasmic side</orientation>
    </subcellularLocation>
</comment>
<dbReference type="FunFam" id="2.30.29.30:FF:000031">
    <property type="entry name" value="protein numb isoform X1"/>
    <property type="match status" value="1"/>
</dbReference>
<dbReference type="InterPro" id="IPR016698">
    <property type="entry name" value="Numb/numb-like"/>
</dbReference>
<dbReference type="Proteomes" id="UP000233200">
    <property type="component" value="Unplaced"/>
</dbReference>
<dbReference type="CDD" id="cd01268">
    <property type="entry name" value="PTB_Numb"/>
    <property type="match status" value="1"/>
</dbReference>
<gene>
    <name evidence="6" type="primary">NUMB</name>
</gene>
<evidence type="ECO:0000313" key="6">
    <source>
        <dbReference type="Ensembl" id="ENSRROP00000031735.1"/>
    </source>
</evidence>
<feature type="region of interest" description="Disordered" evidence="4">
    <location>
        <begin position="213"/>
        <end position="243"/>
    </location>
</feature>
<feature type="compositionally biased region" description="Polar residues" evidence="4">
    <location>
        <begin position="435"/>
        <end position="449"/>
    </location>
</feature>
<dbReference type="GO" id="GO:0031410">
    <property type="term" value="C:cytoplasmic vesicle"/>
    <property type="evidence" value="ECO:0007669"/>
    <property type="project" value="TreeGrafter"/>
</dbReference>
<evidence type="ECO:0000256" key="3">
    <source>
        <dbReference type="PIRNR" id="PIRNR017607"/>
    </source>
</evidence>
<dbReference type="Pfam" id="PF00640">
    <property type="entry name" value="PID"/>
    <property type="match status" value="1"/>
</dbReference>
<accession>A0A2K6QSI5</accession>
<organism evidence="6 7">
    <name type="scientific">Rhinopithecus roxellana</name>
    <name type="common">Golden snub-nosed monkey</name>
    <name type="synonym">Pygathrix roxellana</name>
    <dbReference type="NCBI Taxonomy" id="61622"/>
    <lineage>
        <taxon>Eukaryota</taxon>
        <taxon>Metazoa</taxon>
        <taxon>Chordata</taxon>
        <taxon>Craniata</taxon>
        <taxon>Vertebrata</taxon>
        <taxon>Euteleostomi</taxon>
        <taxon>Mammalia</taxon>
        <taxon>Eutheria</taxon>
        <taxon>Euarchontoglires</taxon>
        <taxon>Primates</taxon>
        <taxon>Haplorrhini</taxon>
        <taxon>Catarrhini</taxon>
        <taxon>Cercopithecidae</taxon>
        <taxon>Colobinae</taxon>
        <taxon>Rhinopithecus</taxon>
    </lineage>
</organism>
<reference evidence="6" key="2">
    <citation type="submission" date="2025-09" db="UniProtKB">
        <authorList>
            <consortium name="Ensembl"/>
        </authorList>
    </citation>
    <scope>IDENTIFICATION</scope>
</reference>
<keyword evidence="1 3" id="KW-0217">Developmental protein</keyword>
<evidence type="ECO:0000313" key="7">
    <source>
        <dbReference type="Proteomes" id="UP000233200"/>
    </source>
</evidence>
<keyword evidence="2" id="KW-0597">Phosphoprotein</keyword>
<dbReference type="PANTHER" id="PTHR47368">
    <property type="entry name" value="NUMB"/>
    <property type="match status" value="1"/>
</dbReference>
<keyword evidence="3" id="KW-0524">Neurogenesis</keyword>
<feature type="compositionally biased region" description="Pro residues" evidence="4">
    <location>
        <begin position="272"/>
        <end position="284"/>
    </location>
</feature>
<reference evidence="6" key="1">
    <citation type="submission" date="2025-08" db="UniProtKB">
        <authorList>
            <consortium name="Ensembl"/>
        </authorList>
    </citation>
    <scope>IDENTIFICATION</scope>
</reference>
<keyword evidence="7" id="KW-1185">Reference proteome</keyword>
<dbReference type="PANTHER" id="PTHR47368:SF5">
    <property type="entry name" value="PROTEIN NUMB HOMOLOG"/>
    <property type="match status" value="1"/>
</dbReference>
<dbReference type="AlphaFoldDB" id="A0A2K6QSI5"/>
<evidence type="ECO:0000259" key="5">
    <source>
        <dbReference type="PROSITE" id="PS01179"/>
    </source>
</evidence>
<dbReference type="GO" id="GO:0016323">
    <property type="term" value="C:basolateral plasma membrane"/>
    <property type="evidence" value="ECO:0007669"/>
    <property type="project" value="TreeGrafter"/>
</dbReference>
<dbReference type="PROSITE" id="PS01179">
    <property type="entry name" value="PID"/>
    <property type="match status" value="1"/>
</dbReference>
<dbReference type="SUPFAM" id="SSF50729">
    <property type="entry name" value="PH domain-like"/>
    <property type="match status" value="1"/>
</dbReference>